<dbReference type="InterPro" id="IPR015421">
    <property type="entry name" value="PyrdxlP-dep_Trfase_major"/>
</dbReference>
<evidence type="ECO:0000313" key="13">
    <source>
        <dbReference type="Proteomes" id="UP000280960"/>
    </source>
</evidence>
<dbReference type="InterPro" id="IPR000192">
    <property type="entry name" value="Aminotrans_V_dom"/>
</dbReference>
<evidence type="ECO:0000256" key="7">
    <source>
        <dbReference type="PIRSR" id="PIRSR000524-1"/>
    </source>
</evidence>
<dbReference type="InterPro" id="IPR020578">
    <property type="entry name" value="Aminotrans_V_PyrdxlP_BS"/>
</dbReference>
<dbReference type="Gene3D" id="3.90.1150.10">
    <property type="entry name" value="Aspartate Aminotransferase, domain 1"/>
    <property type="match status" value="1"/>
</dbReference>
<dbReference type="RefSeq" id="WP_122015765.1">
    <property type="nucleotide sequence ID" value="NZ_CP033169.1"/>
</dbReference>
<dbReference type="SUPFAM" id="SSF53383">
    <property type="entry name" value="PLP-dependent transferases"/>
    <property type="match status" value="1"/>
</dbReference>
<dbReference type="Gene3D" id="3.40.640.10">
    <property type="entry name" value="Type I PLP-dependent aspartate aminotransferase-like (Major domain)"/>
    <property type="match status" value="1"/>
</dbReference>
<keyword evidence="12" id="KW-0032">Aminotransferase</keyword>
<proteinExistence type="inferred from homology"/>
<dbReference type="FunFam" id="3.40.640.10:FF:000054">
    <property type="entry name" value="Serine--glyoxylate aminotransferase"/>
    <property type="match status" value="1"/>
</dbReference>
<gene>
    <name evidence="12" type="ORF">D2962_09000</name>
</gene>
<dbReference type="PANTHER" id="PTHR21152">
    <property type="entry name" value="AMINOTRANSFERASE CLASS V"/>
    <property type="match status" value="1"/>
</dbReference>
<evidence type="ECO:0000313" key="12">
    <source>
        <dbReference type="EMBL" id="AYO32251.1"/>
    </source>
</evidence>
<comment type="cofactor">
    <cofactor evidence="1 8 10">
        <name>pyridoxal 5'-phosphate</name>
        <dbReference type="ChEBI" id="CHEBI:597326"/>
    </cofactor>
</comment>
<evidence type="ECO:0000256" key="4">
    <source>
        <dbReference type="ARBA" id="ARBA00022898"/>
    </source>
</evidence>
<evidence type="ECO:0000256" key="8">
    <source>
        <dbReference type="PIRSR" id="PIRSR000524-50"/>
    </source>
</evidence>
<dbReference type="AlphaFoldDB" id="A0A3G2R9U8"/>
<evidence type="ECO:0000259" key="11">
    <source>
        <dbReference type="Pfam" id="PF00266"/>
    </source>
</evidence>
<accession>A0A3G2R9U8</accession>
<feature type="domain" description="Aminotransferase class V" evidence="11">
    <location>
        <begin position="10"/>
        <end position="327"/>
    </location>
</feature>
<dbReference type="PIRSF" id="PIRSF000524">
    <property type="entry name" value="SPT"/>
    <property type="match status" value="1"/>
</dbReference>
<dbReference type="KEGG" id="bacg:D2962_09000"/>
<comment type="function">
    <text evidence="5">Soluble hydrogenase catalyzes both production and consumption of hydrogen from suitable artificial electron donors or acceptors. This subunit catalyzes the tritium-exchange activity.</text>
</comment>
<evidence type="ECO:0000256" key="6">
    <source>
        <dbReference type="ARBA" id="ARBA00079151"/>
    </source>
</evidence>
<dbReference type="InterPro" id="IPR015422">
    <property type="entry name" value="PyrdxlP-dep_Trfase_small"/>
</dbReference>
<keyword evidence="12" id="KW-0808">Transferase</keyword>
<comment type="similarity">
    <text evidence="2 9">Belongs to the class-V pyridoxal-phosphate-dependent aminotransferase family.</text>
</comment>
<dbReference type="GO" id="GO:0008453">
    <property type="term" value="F:alanine-glyoxylate transaminase activity"/>
    <property type="evidence" value="ECO:0007669"/>
    <property type="project" value="TreeGrafter"/>
</dbReference>
<dbReference type="Proteomes" id="UP000280960">
    <property type="component" value="Chromosome"/>
</dbReference>
<comment type="subunit">
    <text evidence="3">Heterodimer of a large and a small subunit.</text>
</comment>
<dbReference type="PROSITE" id="PS00595">
    <property type="entry name" value="AA_TRANSFER_CLASS_5"/>
    <property type="match status" value="1"/>
</dbReference>
<evidence type="ECO:0000256" key="9">
    <source>
        <dbReference type="RuleBase" id="RU004075"/>
    </source>
</evidence>
<evidence type="ECO:0000256" key="5">
    <source>
        <dbReference type="ARBA" id="ARBA00054899"/>
    </source>
</evidence>
<sequence length="382" mass="42405">MKKHHLRIPGPTEVPDSVMRAMQTPMLNHRGEEFISIFKQVSEEIKEVFQTQNDVLIFPSAGTGAMEAAIVNLFSPGDLILSFPNGVFSERFAQIAESFGANVERIQVEWGKPVTPDTVRERLTRDTNHEIKGILFTHNETSTGVLNDIKALREAVGNHPAVILVDAISSLGAVDLKTDEWNLDAVVTGSQKALMLPPGLGFISLSAKAWTMVEQSRMPKYYWDFRAAKKSLEKGQTPYTPAVSLIFALKESLELMKKEGLPNIFKRHLMISGALRAGIKAIGMKLFVDDRWASPTVTSIEISGCETQNFSKLLKNRFNITVAGGQEKLKNKIMRIGHLGYVDKMDIINVLAGLEMALGDRNLYGKGVREAELFFEKGEMGQ</sequence>
<dbReference type="PANTHER" id="PTHR21152:SF40">
    <property type="entry name" value="ALANINE--GLYOXYLATE AMINOTRANSFERASE"/>
    <property type="match status" value="1"/>
</dbReference>
<name>A0A3G2R9U8_9FIRM</name>
<dbReference type="GO" id="GO:0004760">
    <property type="term" value="F:L-serine-pyruvate transaminase activity"/>
    <property type="evidence" value="ECO:0007669"/>
    <property type="project" value="TreeGrafter"/>
</dbReference>
<keyword evidence="4 8" id="KW-0663">Pyridoxal phosphate</keyword>
<dbReference type="Pfam" id="PF00266">
    <property type="entry name" value="Aminotran_5"/>
    <property type="match status" value="1"/>
</dbReference>
<keyword evidence="13" id="KW-1185">Reference proteome</keyword>
<dbReference type="GO" id="GO:0019265">
    <property type="term" value="P:glycine biosynthetic process, by transamination of glyoxylate"/>
    <property type="evidence" value="ECO:0007669"/>
    <property type="project" value="TreeGrafter"/>
</dbReference>
<evidence type="ECO:0000256" key="10">
    <source>
        <dbReference type="RuleBase" id="RU004504"/>
    </source>
</evidence>
<evidence type="ECO:0000256" key="3">
    <source>
        <dbReference type="ARBA" id="ARBA00011771"/>
    </source>
</evidence>
<feature type="binding site" evidence="7">
    <location>
        <position position="335"/>
    </location>
    <ligand>
        <name>substrate</name>
    </ligand>
</feature>
<dbReference type="InterPro" id="IPR015424">
    <property type="entry name" value="PyrdxlP-dep_Trfase"/>
</dbReference>
<evidence type="ECO:0000256" key="1">
    <source>
        <dbReference type="ARBA" id="ARBA00001933"/>
    </source>
</evidence>
<protein>
    <recommendedName>
        <fullName evidence="6">Tritium exchange subunit</fullName>
    </recommendedName>
</protein>
<evidence type="ECO:0000256" key="2">
    <source>
        <dbReference type="ARBA" id="ARBA00009236"/>
    </source>
</evidence>
<organism evidence="12 13">
    <name type="scientific">Biomaibacter acetigenes</name>
    <dbReference type="NCBI Taxonomy" id="2316383"/>
    <lineage>
        <taxon>Bacteria</taxon>
        <taxon>Bacillati</taxon>
        <taxon>Bacillota</taxon>
        <taxon>Clostridia</taxon>
        <taxon>Thermosediminibacterales</taxon>
        <taxon>Tepidanaerobacteraceae</taxon>
        <taxon>Biomaibacter</taxon>
    </lineage>
</organism>
<reference evidence="12 13" key="1">
    <citation type="submission" date="2018-10" db="EMBL/GenBank/DDBJ databases">
        <authorList>
            <person name="Zhang X."/>
        </authorList>
    </citation>
    <scope>NUCLEOTIDE SEQUENCE [LARGE SCALE GENOMIC DNA]</scope>
    <source>
        <strain evidence="12 13">SK-G1</strain>
    </source>
</reference>
<dbReference type="InterPro" id="IPR024169">
    <property type="entry name" value="SP_NH2Trfase/AEP_transaminase"/>
</dbReference>
<dbReference type="EMBL" id="CP033169">
    <property type="protein sequence ID" value="AYO32251.1"/>
    <property type="molecule type" value="Genomic_DNA"/>
</dbReference>
<feature type="modified residue" description="N6-(pyridoxal phosphate)lysine" evidence="8">
    <location>
        <position position="192"/>
    </location>
</feature>